<dbReference type="EMBL" id="JBFXLS010000023">
    <property type="protein sequence ID" value="KAL2827814.1"/>
    <property type="molecule type" value="Genomic_DNA"/>
</dbReference>
<keyword evidence="2" id="KW-0732">Signal</keyword>
<gene>
    <name evidence="3" type="ORF">BDW59DRAFT_160123</name>
</gene>
<accession>A0ABR4IJ59</accession>
<keyword evidence="4" id="KW-1185">Reference proteome</keyword>
<feature type="region of interest" description="Disordered" evidence="1">
    <location>
        <begin position="122"/>
        <end position="150"/>
    </location>
</feature>
<evidence type="ECO:0000313" key="3">
    <source>
        <dbReference type="EMBL" id="KAL2827814.1"/>
    </source>
</evidence>
<organism evidence="3 4">
    <name type="scientific">Aspergillus cavernicola</name>
    <dbReference type="NCBI Taxonomy" id="176166"/>
    <lineage>
        <taxon>Eukaryota</taxon>
        <taxon>Fungi</taxon>
        <taxon>Dikarya</taxon>
        <taxon>Ascomycota</taxon>
        <taxon>Pezizomycotina</taxon>
        <taxon>Eurotiomycetes</taxon>
        <taxon>Eurotiomycetidae</taxon>
        <taxon>Eurotiales</taxon>
        <taxon>Aspergillaceae</taxon>
        <taxon>Aspergillus</taxon>
        <taxon>Aspergillus subgen. Nidulantes</taxon>
    </lineage>
</organism>
<name>A0ABR4IJ59_9EURO</name>
<feature type="chain" id="PRO_5046540287" description="Concanavalin A-like lectin/glucanase domain-containing protein" evidence="2">
    <location>
        <begin position="17"/>
        <end position="393"/>
    </location>
</feature>
<sequence length="393" mass="42522">MLAVTLFLSLFLCAHTFQIDFWGGSRCRNTPEGEYHHVFNDDFPCFEIPTNAESATVTSEESADENMTVQFYSSGDCSQTAIASTNYGCIDFTATGGNALSYDIKPDGLDERSVTNSVTRESKAARRAAVAPAHWTTHQQEARKGLDQSKWTGSLSPHWDPFVGRGEGVGHGDETVLDGETWKWQQIALGIFVGIPKAEWDDNVHTRNDQFIPWTDNPEDYADTDAYNIVSRTNQSVSARQAWTYAQCRALLSCGRRYVDAFHLNNGWAQTIRAIQRVVPTGRSMYDFLAGTPTRVSITISAASTGAGTLVGWGIGRTGGGATAQDNDQLGNCAGTANQADAFIAAFLQNGGGEDSAAEVNITLPDGHILSVSAVVYERFGEPASGFQCGVDN</sequence>
<evidence type="ECO:0000256" key="2">
    <source>
        <dbReference type="SAM" id="SignalP"/>
    </source>
</evidence>
<evidence type="ECO:0000313" key="4">
    <source>
        <dbReference type="Proteomes" id="UP001610335"/>
    </source>
</evidence>
<dbReference type="Proteomes" id="UP001610335">
    <property type="component" value="Unassembled WGS sequence"/>
</dbReference>
<reference evidence="3 4" key="1">
    <citation type="submission" date="2024-07" db="EMBL/GenBank/DDBJ databases">
        <title>Section-level genome sequencing and comparative genomics of Aspergillus sections Usti and Cavernicolus.</title>
        <authorList>
            <consortium name="Lawrence Berkeley National Laboratory"/>
            <person name="Nybo J.L."/>
            <person name="Vesth T.C."/>
            <person name="Theobald S."/>
            <person name="Frisvad J.C."/>
            <person name="Larsen T.O."/>
            <person name="Kjaerboelling I."/>
            <person name="Rothschild-Mancinelli K."/>
            <person name="Lyhne E.K."/>
            <person name="Kogle M.E."/>
            <person name="Barry K."/>
            <person name="Clum A."/>
            <person name="Na H."/>
            <person name="Ledsgaard L."/>
            <person name="Lin J."/>
            <person name="Lipzen A."/>
            <person name="Kuo A."/>
            <person name="Riley R."/>
            <person name="Mondo S."/>
            <person name="LaButti K."/>
            <person name="Haridas S."/>
            <person name="Pangalinan J."/>
            <person name="Salamov A.A."/>
            <person name="Simmons B.A."/>
            <person name="Magnuson J.K."/>
            <person name="Chen J."/>
            <person name="Drula E."/>
            <person name="Henrissat B."/>
            <person name="Wiebenga A."/>
            <person name="Lubbers R.J."/>
            <person name="Gomes A.C."/>
            <person name="Makela M.R."/>
            <person name="Stajich J."/>
            <person name="Grigoriev I.V."/>
            <person name="Mortensen U.H."/>
            <person name="De vries R.P."/>
            <person name="Baker S.E."/>
            <person name="Andersen M.R."/>
        </authorList>
    </citation>
    <scope>NUCLEOTIDE SEQUENCE [LARGE SCALE GENOMIC DNA]</scope>
    <source>
        <strain evidence="3 4">CBS 600.67</strain>
    </source>
</reference>
<evidence type="ECO:0000256" key="1">
    <source>
        <dbReference type="SAM" id="MobiDB-lite"/>
    </source>
</evidence>
<comment type="caution">
    <text evidence="3">The sequence shown here is derived from an EMBL/GenBank/DDBJ whole genome shotgun (WGS) entry which is preliminary data.</text>
</comment>
<feature type="signal peptide" evidence="2">
    <location>
        <begin position="1"/>
        <end position="16"/>
    </location>
</feature>
<protein>
    <recommendedName>
        <fullName evidence="5">Concanavalin A-like lectin/glucanase domain-containing protein</fullName>
    </recommendedName>
</protein>
<evidence type="ECO:0008006" key="5">
    <source>
        <dbReference type="Google" id="ProtNLM"/>
    </source>
</evidence>
<proteinExistence type="predicted"/>